<reference evidence="9" key="1">
    <citation type="submission" date="2021-04" db="EMBL/GenBank/DDBJ databases">
        <authorList>
            <person name="Cornetti L."/>
        </authorList>
    </citation>
    <scope>NUCLEOTIDE SEQUENCE</scope>
</reference>
<keyword evidence="2 5" id="KW-0808">Transferase</keyword>
<dbReference type="AlphaFoldDB" id="A0A9N6WVR8"/>
<dbReference type="EMBL" id="OC988873">
    <property type="protein sequence ID" value="CAG4645528.1"/>
    <property type="molecule type" value="Genomic_DNA"/>
</dbReference>
<accession>A0A9N6WVR8</accession>
<feature type="domain" description="N-end rule aminoacyl transferase C-terminal" evidence="8">
    <location>
        <begin position="213"/>
        <end position="348"/>
    </location>
</feature>
<sequence>MDEYNGPSIVQYLGPHKDYKCGYCKGVNSNYSHGMWASVLTVEDYQALIDRGFRRSGCYCYKPAMDKICCPQYTIRCLASDFKLGKSHKKVLKRMHKFLATGAISHPQRESTDHDKDTDAKPVREKPAVSPHTVEIPRELQNMKKAKIRRMERKALVKKETVKLVKRSANEAKTLEDFLHEPLPEKPAHTLTVKLVRSHPRSEEFKRTLAASHALYLKYQVTVHKDKPEKCGLEQYCRFLVDSPLEDCYPESGPEMGYGSFHQQYWLDERLIAVGVIDILPHCLSSVYFYYDPDYSFLSLGTYASLQEIAFVRQLALPTLQWYYLGFYIHSCTKMRYKGQYKPSFLLCPEAFTWHPIEECLPKLELSNYCRFNCDSANVAPVVSLGNVLVLYRRQAMKFSQFKALYERKGNEEEDSICEYSKLVGPAATRILFYIH</sequence>
<keyword evidence="3 5" id="KW-0833">Ubl conjugation pathway</keyword>
<gene>
    <name evidence="9" type="primary">EOG090X06AF</name>
</gene>
<dbReference type="SUPFAM" id="SSF55729">
    <property type="entry name" value="Acyl-CoA N-acyltransferases (Nat)"/>
    <property type="match status" value="1"/>
</dbReference>
<evidence type="ECO:0000256" key="4">
    <source>
        <dbReference type="ARBA" id="ARBA00023315"/>
    </source>
</evidence>
<organism evidence="9">
    <name type="scientific">Lynceus sp. MCZ IZ 141354</name>
    <dbReference type="NCBI Taxonomy" id="1930659"/>
    <lineage>
        <taxon>Eukaryota</taxon>
        <taxon>Metazoa</taxon>
        <taxon>Ecdysozoa</taxon>
        <taxon>Arthropoda</taxon>
        <taxon>Crustacea</taxon>
        <taxon>Branchiopoda</taxon>
        <taxon>Diplostraca</taxon>
        <taxon>Laevicaudata</taxon>
        <taxon>Lynceidae</taxon>
        <taxon>Lynceus</taxon>
    </lineage>
</organism>
<proteinExistence type="inferred from homology"/>
<protein>
    <recommendedName>
        <fullName evidence="5">Arginyl-tRNA--protein transferase 1</fullName>
        <shortName evidence="5">Arginyltransferase 1</shortName>
        <shortName evidence="5">R-transferase 1</shortName>
        <ecNumber evidence="5">2.3.2.8</ecNumber>
    </recommendedName>
    <alternativeName>
        <fullName evidence="5">Arginine-tRNA--protein transferase 1</fullName>
    </alternativeName>
</protein>
<feature type="compositionally biased region" description="Basic and acidic residues" evidence="6">
    <location>
        <begin position="107"/>
        <end position="127"/>
    </location>
</feature>
<evidence type="ECO:0000259" key="8">
    <source>
        <dbReference type="Pfam" id="PF04377"/>
    </source>
</evidence>
<evidence type="ECO:0000256" key="5">
    <source>
        <dbReference type="PIRNR" id="PIRNR037207"/>
    </source>
</evidence>
<evidence type="ECO:0000313" key="9">
    <source>
        <dbReference type="EMBL" id="CAG4645528.1"/>
    </source>
</evidence>
<dbReference type="Pfam" id="PF04377">
    <property type="entry name" value="ATE_C"/>
    <property type="match status" value="1"/>
</dbReference>
<dbReference type="PIRSF" id="PIRSF037207">
    <property type="entry name" value="ATE1_euk"/>
    <property type="match status" value="1"/>
</dbReference>
<feature type="domain" description="N-end aminoacyl transferase N-terminal" evidence="7">
    <location>
        <begin position="19"/>
        <end position="90"/>
    </location>
</feature>
<dbReference type="PANTHER" id="PTHR21367:SF1">
    <property type="entry name" value="ARGINYL-TRNA--PROTEIN TRANSFERASE 1"/>
    <property type="match status" value="1"/>
</dbReference>
<dbReference type="InterPro" id="IPR030700">
    <property type="entry name" value="N-end_Aminoacyl_Trfase"/>
</dbReference>
<comment type="catalytic activity">
    <reaction evidence="5">
        <text>an N-terminal L-alpha-aminoacyl-[protein] + L-arginyl-tRNA(Arg) = an N-terminal L-arginyl-L-aminoacyl-[protein] + tRNA(Arg) + H(+)</text>
        <dbReference type="Rhea" id="RHEA:10208"/>
        <dbReference type="Rhea" id="RHEA-COMP:9658"/>
        <dbReference type="Rhea" id="RHEA-COMP:9673"/>
        <dbReference type="Rhea" id="RHEA-COMP:10636"/>
        <dbReference type="Rhea" id="RHEA-COMP:10638"/>
        <dbReference type="ChEBI" id="CHEBI:15378"/>
        <dbReference type="ChEBI" id="CHEBI:78442"/>
        <dbReference type="ChEBI" id="CHEBI:78513"/>
        <dbReference type="ChEBI" id="CHEBI:78597"/>
        <dbReference type="ChEBI" id="CHEBI:83562"/>
        <dbReference type="EC" id="2.3.2.8"/>
    </reaction>
</comment>
<name>A0A9N6WVR8_9CRUS</name>
<dbReference type="InterPro" id="IPR007472">
    <property type="entry name" value="N-end_Aminoacyl_Trfase_C"/>
</dbReference>
<dbReference type="GO" id="GO:0004057">
    <property type="term" value="F:arginyl-tRNA--protein transferase activity"/>
    <property type="evidence" value="ECO:0007669"/>
    <property type="project" value="UniProtKB-EC"/>
</dbReference>
<feature type="region of interest" description="Disordered" evidence="6">
    <location>
        <begin position="103"/>
        <end position="132"/>
    </location>
</feature>
<keyword evidence="4 5" id="KW-0012">Acyltransferase</keyword>
<dbReference type="InterPro" id="IPR017137">
    <property type="entry name" value="Arg-tRNA-P_Trfase_1_euk"/>
</dbReference>
<comment type="similarity">
    <text evidence="1 5">Belongs to the R-transferase family.</text>
</comment>
<dbReference type="Pfam" id="PF04376">
    <property type="entry name" value="ATE_N"/>
    <property type="match status" value="1"/>
</dbReference>
<evidence type="ECO:0000256" key="6">
    <source>
        <dbReference type="SAM" id="MobiDB-lite"/>
    </source>
</evidence>
<evidence type="ECO:0000259" key="7">
    <source>
        <dbReference type="Pfam" id="PF04376"/>
    </source>
</evidence>
<evidence type="ECO:0000256" key="1">
    <source>
        <dbReference type="ARBA" id="ARBA00009991"/>
    </source>
</evidence>
<dbReference type="PANTHER" id="PTHR21367">
    <property type="entry name" value="ARGININE-TRNA-PROTEIN TRANSFERASE 1"/>
    <property type="match status" value="1"/>
</dbReference>
<evidence type="ECO:0000256" key="3">
    <source>
        <dbReference type="ARBA" id="ARBA00022786"/>
    </source>
</evidence>
<dbReference type="GO" id="GO:0005737">
    <property type="term" value="C:cytoplasm"/>
    <property type="evidence" value="ECO:0007669"/>
    <property type="project" value="TreeGrafter"/>
</dbReference>
<dbReference type="InterPro" id="IPR016181">
    <property type="entry name" value="Acyl_CoA_acyltransferase"/>
</dbReference>
<dbReference type="EC" id="2.3.2.8" evidence="5"/>
<evidence type="ECO:0000256" key="2">
    <source>
        <dbReference type="ARBA" id="ARBA00022679"/>
    </source>
</evidence>
<dbReference type="InterPro" id="IPR007471">
    <property type="entry name" value="N-end_Aminoacyl_Trfase_N"/>
</dbReference>
<comment type="function">
    <text evidence="5">Involved in the post-translational conjugation of arginine to the N-terminal aspartate or glutamate of a protein. This arginylation is required for degradation of the protein via the ubiquitin pathway.</text>
</comment>